<dbReference type="Pfam" id="PF14429">
    <property type="entry name" value="DOCK-C2"/>
    <property type="match status" value="1"/>
</dbReference>
<reference evidence="4 5" key="1">
    <citation type="journal article" date="2015" name="Genome Biol. Evol.">
        <title>Phylogenomic analyses indicate that early fungi evolved digesting cell walls of algal ancestors of land plants.</title>
        <authorList>
            <person name="Chang Y."/>
            <person name="Wang S."/>
            <person name="Sekimoto S."/>
            <person name="Aerts A.L."/>
            <person name="Choi C."/>
            <person name="Clum A."/>
            <person name="LaButti K.M."/>
            <person name="Lindquist E.A."/>
            <person name="Yee Ngan C."/>
            <person name="Ohm R.A."/>
            <person name="Salamov A.A."/>
            <person name="Grigoriev I.V."/>
            <person name="Spatafora J.W."/>
            <person name="Berbee M.L."/>
        </authorList>
    </citation>
    <scope>NUCLEOTIDE SEQUENCE [LARGE SCALE GENOMIC DNA]</scope>
    <source>
        <strain evidence="4 5">JEL478</strain>
    </source>
</reference>
<dbReference type="PANTHER" id="PTHR23317">
    <property type="entry name" value="DEDICATOR OF CYTOKINESIS DOCK"/>
    <property type="match status" value="1"/>
</dbReference>
<dbReference type="AlphaFoldDB" id="A0A139AY66"/>
<dbReference type="CDD" id="cd08679">
    <property type="entry name" value="C2_DOCK180_related"/>
    <property type="match status" value="1"/>
</dbReference>
<dbReference type="OrthoDB" id="47328at2759"/>
<feature type="compositionally biased region" description="Polar residues" evidence="2">
    <location>
        <begin position="21"/>
        <end position="34"/>
    </location>
</feature>
<dbReference type="GO" id="GO:0007264">
    <property type="term" value="P:small GTPase-mediated signal transduction"/>
    <property type="evidence" value="ECO:0007669"/>
    <property type="project" value="InterPro"/>
</dbReference>
<feature type="compositionally biased region" description="Basic and acidic residues" evidence="2">
    <location>
        <begin position="205"/>
        <end position="215"/>
    </location>
</feature>
<evidence type="ECO:0000256" key="2">
    <source>
        <dbReference type="SAM" id="MobiDB-lite"/>
    </source>
</evidence>
<feature type="domain" description="C2 DOCK-type" evidence="3">
    <location>
        <begin position="560"/>
        <end position="728"/>
    </location>
</feature>
<dbReference type="InterPro" id="IPR035892">
    <property type="entry name" value="C2_domain_sf"/>
</dbReference>
<accession>A0A139AY66</accession>
<organism evidence="4 5">
    <name type="scientific">Gonapodya prolifera (strain JEL478)</name>
    <name type="common">Monoblepharis prolifera</name>
    <dbReference type="NCBI Taxonomy" id="1344416"/>
    <lineage>
        <taxon>Eukaryota</taxon>
        <taxon>Fungi</taxon>
        <taxon>Fungi incertae sedis</taxon>
        <taxon>Chytridiomycota</taxon>
        <taxon>Chytridiomycota incertae sedis</taxon>
        <taxon>Monoblepharidomycetes</taxon>
        <taxon>Monoblepharidales</taxon>
        <taxon>Gonapodyaceae</taxon>
        <taxon>Gonapodya</taxon>
    </lineage>
</organism>
<dbReference type="InterPro" id="IPR021816">
    <property type="entry name" value="DOCK_C/D_N"/>
</dbReference>
<evidence type="ECO:0000313" key="5">
    <source>
        <dbReference type="Proteomes" id="UP000070544"/>
    </source>
</evidence>
<comment type="similarity">
    <text evidence="1">Belongs to the DOCK family.</text>
</comment>
<dbReference type="Gene3D" id="2.60.40.150">
    <property type="entry name" value="C2 domain"/>
    <property type="match status" value="1"/>
</dbReference>
<dbReference type="InterPro" id="IPR026791">
    <property type="entry name" value="DOCK"/>
</dbReference>
<evidence type="ECO:0000256" key="1">
    <source>
        <dbReference type="PROSITE-ProRule" id="PRU00983"/>
    </source>
</evidence>
<proteinExistence type="inferred from homology"/>
<dbReference type="STRING" id="1344416.A0A139AY66"/>
<evidence type="ECO:0000259" key="3">
    <source>
        <dbReference type="PROSITE" id="PS51650"/>
    </source>
</evidence>
<evidence type="ECO:0000313" key="4">
    <source>
        <dbReference type="EMBL" id="KXS21644.1"/>
    </source>
</evidence>
<dbReference type="EMBL" id="KQ965732">
    <property type="protein sequence ID" value="KXS21644.1"/>
    <property type="molecule type" value="Genomic_DNA"/>
</dbReference>
<gene>
    <name evidence="4" type="ORF">M427DRAFT_27258</name>
</gene>
<dbReference type="Pfam" id="PF11878">
    <property type="entry name" value="DOCK_C-D_N"/>
    <property type="match status" value="1"/>
</dbReference>
<keyword evidence="5" id="KW-1185">Reference proteome</keyword>
<dbReference type="PROSITE" id="PS51650">
    <property type="entry name" value="C2_DOCK"/>
    <property type="match status" value="1"/>
</dbReference>
<dbReference type="PANTHER" id="PTHR23317:SF76">
    <property type="entry name" value="LD20667P"/>
    <property type="match status" value="1"/>
</dbReference>
<feature type="region of interest" description="Disordered" evidence="2">
    <location>
        <begin position="199"/>
        <end position="243"/>
    </location>
</feature>
<sequence>MGGDSTRIAKASPSRTRETTEQNQLPGSFPNLPSESHPIPEDSQPIGASSSIQHLAPTNADFAIPNWDSIVRSAPVAAELKSEKFPELLFPEDNICVSPSTRAQRTTRSTVPEELSHARDLPKHVRGLIDFYSSTNWTVLSRRHQENSEYPALSLDDDSVKSLAEIVYDQQDALEETDGVGDERGRDFALVFQTIAGTAGPTEIPKSKDTHRKDGSPGSALTPDSSNGPVRKSSIRSSSTSMDLDKAESFSKFLDYKPGQTDLEAETARQIGRHDLFNLFYDPEAPKPTGRREAEDLRPFEECWGFRFTMEPVSLSFAQEPQEPIFVTLSAFDCASRTRLSEDFSVVFEPEANPVNTSNLQLASSADRSRARKAIFNISDPSPSVFLIARFEKTLEGDMSSVGERLVRQAKDFEVQASKEACARLAGYRQPLGWCAVQLFDDQKRLMGAKIAADTLETNQIHLHSADKLCDDDICALALSAAGGKTGTVLPPLKRVKQLPGRFCVRVEVVTPDMHISNCMTPSLVPLRPFVIDPDVGVVRELQEFAPPETSTVNAHLVYVNNLYIYPMTVDLRKAGWLGFRARNIICRMQLVDGEGQIVKNRLFSPTYADHAFCDSVSTPVVYHSQTPTFYTEFKVALPPWVDASHHILFSFNHVACKPTLAPGQQKEHEIAKAFMPLFDRDGYSLVKNSVHQLRVARQLGPKYWKDPQGINWMDNSVPLFTVRTKSMSSMYSQDGAVTEFFRTIDKDVGSMDPKIIRSLAGANPLALIEFSVALLDELLGIVCTCIVEEVTKAAFEALNDVVLRIEREAEQMKRRSPAKVYAKHCFQNRDTWGAAPYQKLLASWIDFMERANVLMKSARDERYQGKECRARVASMFFPFILVVCDWLSELRERSERSMPDISKREGQLISLCFMWILRNSYRSLVIQWIKLDTASRYSSFLEALKYSMESFRFEIESEPPSKEMQYIPEEPLISKKGTRRVYTSTRKGPSGVNSEIAKRLLEDKYRVLASNTVGTTRQSGMIRAGILSVDTTRKSFALPEDSPTTVASTTPMDVEAARRNLLAHISAEAALVSLDAVEVLLKEVDQRDELAEKLLLKLFDVLVFIASGRQSLEVGHIFTEAFPGQIELTTYWFLSDNDARTGFAEVLCL</sequence>
<dbReference type="Proteomes" id="UP000070544">
    <property type="component" value="Unassembled WGS sequence"/>
</dbReference>
<feature type="region of interest" description="Disordered" evidence="2">
    <location>
        <begin position="1"/>
        <end position="49"/>
    </location>
</feature>
<protein>
    <recommendedName>
        <fullName evidence="3">C2 DOCK-type domain-containing protein</fullName>
    </recommendedName>
</protein>
<name>A0A139AY66_GONPJ</name>
<dbReference type="InterPro" id="IPR027007">
    <property type="entry name" value="C2_DOCK-type_domain"/>
</dbReference>
<dbReference type="GO" id="GO:0005085">
    <property type="term" value="F:guanyl-nucleotide exchange factor activity"/>
    <property type="evidence" value="ECO:0007669"/>
    <property type="project" value="InterPro"/>
</dbReference>